<evidence type="ECO:0000313" key="2">
    <source>
        <dbReference type="Proteomes" id="UP001234178"/>
    </source>
</evidence>
<dbReference type="Proteomes" id="UP001234178">
    <property type="component" value="Unassembled WGS sequence"/>
</dbReference>
<evidence type="ECO:0000313" key="1">
    <source>
        <dbReference type="EMBL" id="KAK4025658.1"/>
    </source>
</evidence>
<name>A0ABR0AKN2_9CRUS</name>
<organism evidence="1 2">
    <name type="scientific">Daphnia magna</name>
    <dbReference type="NCBI Taxonomy" id="35525"/>
    <lineage>
        <taxon>Eukaryota</taxon>
        <taxon>Metazoa</taxon>
        <taxon>Ecdysozoa</taxon>
        <taxon>Arthropoda</taxon>
        <taxon>Crustacea</taxon>
        <taxon>Branchiopoda</taxon>
        <taxon>Diplostraca</taxon>
        <taxon>Cladocera</taxon>
        <taxon>Anomopoda</taxon>
        <taxon>Daphniidae</taxon>
        <taxon>Daphnia</taxon>
    </lineage>
</organism>
<protein>
    <submittedName>
        <fullName evidence="1">Uncharacterized protein</fullName>
    </submittedName>
</protein>
<proteinExistence type="predicted"/>
<keyword evidence="2" id="KW-1185">Reference proteome</keyword>
<dbReference type="EMBL" id="JAOYFB010000038">
    <property type="protein sequence ID" value="KAK4025658.1"/>
    <property type="molecule type" value="Genomic_DNA"/>
</dbReference>
<sequence>MGIMFTILQAIAEFVEIDERIRICLDLNSSSLEITQTTDRRSNLFMSHSLSFVSDIVDAPVKEP</sequence>
<accession>A0ABR0AKN2</accession>
<comment type="caution">
    <text evidence="1">The sequence shown here is derived from an EMBL/GenBank/DDBJ whole genome shotgun (WGS) entry which is preliminary data.</text>
</comment>
<gene>
    <name evidence="1" type="ORF">OUZ56_014711</name>
</gene>
<reference evidence="1 2" key="1">
    <citation type="journal article" date="2023" name="Nucleic Acids Res.">
        <title>The hologenome of Daphnia magna reveals possible DNA methylation and microbiome-mediated evolution of the host genome.</title>
        <authorList>
            <person name="Chaturvedi A."/>
            <person name="Li X."/>
            <person name="Dhandapani V."/>
            <person name="Marshall H."/>
            <person name="Kissane S."/>
            <person name="Cuenca-Cambronero M."/>
            <person name="Asole G."/>
            <person name="Calvet F."/>
            <person name="Ruiz-Romero M."/>
            <person name="Marangio P."/>
            <person name="Guigo R."/>
            <person name="Rago D."/>
            <person name="Mirbahai L."/>
            <person name="Eastwood N."/>
            <person name="Colbourne J.K."/>
            <person name="Zhou J."/>
            <person name="Mallon E."/>
            <person name="Orsini L."/>
        </authorList>
    </citation>
    <scope>NUCLEOTIDE SEQUENCE [LARGE SCALE GENOMIC DNA]</scope>
    <source>
        <strain evidence="1">LRV0_1</strain>
    </source>
</reference>